<feature type="compositionally biased region" description="Polar residues" evidence="1">
    <location>
        <begin position="495"/>
        <end position="507"/>
    </location>
</feature>
<proteinExistence type="predicted"/>
<gene>
    <name evidence="2" type="ORF">VOLCADRAFT_96146</name>
</gene>
<dbReference type="InParanoid" id="D8U9B9"/>
<dbReference type="RefSeq" id="XP_002955209.1">
    <property type="nucleotide sequence ID" value="XM_002955163.1"/>
</dbReference>
<dbReference type="KEGG" id="vcn:VOLCADRAFT_96146"/>
<name>D8U9B9_VOLCA</name>
<keyword evidence="3" id="KW-1185">Reference proteome</keyword>
<dbReference type="EMBL" id="GL378370">
    <property type="protein sequence ID" value="EFJ43728.1"/>
    <property type="molecule type" value="Genomic_DNA"/>
</dbReference>
<evidence type="ECO:0000256" key="1">
    <source>
        <dbReference type="SAM" id="MobiDB-lite"/>
    </source>
</evidence>
<reference evidence="2 3" key="1">
    <citation type="journal article" date="2010" name="Science">
        <title>Genomic analysis of organismal complexity in the multicellular green alga Volvox carteri.</title>
        <authorList>
            <person name="Prochnik S.E."/>
            <person name="Umen J."/>
            <person name="Nedelcu A.M."/>
            <person name="Hallmann A."/>
            <person name="Miller S.M."/>
            <person name="Nishii I."/>
            <person name="Ferris P."/>
            <person name="Kuo A."/>
            <person name="Mitros T."/>
            <person name="Fritz-Laylin L.K."/>
            <person name="Hellsten U."/>
            <person name="Chapman J."/>
            <person name="Simakov O."/>
            <person name="Rensing S.A."/>
            <person name="Terry A."/>
            <person name="Pangilinan J."/>
            <person name="Kapitonov V."/>
            <person name="Jurka J."/>
            <person name="Salamov A."/>
            <person name="Shapiro H."/>
            <person name="Schmutz J."/>
            <person name="Grimwood J."/>
            <person name="Lindquist E."/>
            <person name="Lucas S."/>
            <person name="Grigoriev I.V."/>
            <person name="Schmitt R."/>
            <person name="Kirk D."/>
            <person name="Rokhsar D.S."/>
        </authorList>
    </citation>
    <scope>NUCLEOTIDE SEQUENCE [LARGE SCALE GENOMIC DNA]</scope>
    <source>
        <strain evidence="3">f. Nagariensis / Eve</strain>
    </source>
</reference>
<evidence type="ECO:0000313" key="2">
    <source>
        <dbReference type="EMBL" id="EFJ43728.1"/>
    </source>
</evidence>
<dbReference type="OrthoDB" id="10585765at2759"/>
<dbReference type="Proteomes" id="UP000001058">
    <property type="component" value="Unassembled WGS sequence"/>
</dbReference>
<feature type="region of interest" description="Disordered" evidence="1">
    <location>
        <begin position="296"/>
        <end position="316"/>
    </location>
</feature>
<evidence type="ECO:0000313" key="3">
    <source>
        <dbReference type="Proteomes" id="UP000001058"/>
    </source>
</evidence>
<sequence length="712" mass="73800">MDIQPRCENVLFTAPSLPANLFDQATTLQANTVGVTTKRPVSVFIKPNRNARLGAAAAAARAACDDNEDMSSDAELADSMLSPKCTSDAANANRVINSLLGTMPALPGSPTLESSDVPAAVRLIKLTSALSIFQRDRGSSLGTTEGGDYSSNPGESSPRMRPTKCHSERGGSSSIGSGATAMDGPSTQAAIAARRRRALARKSVDAAAGAVMLSTRQASELSLGPGTTAAALAADNQAKEEDAEEGVSAGSLSAAINAAAAAAADRARAGAQSMATAAVASITASSSVARQCSWHHNSIEPSRSTRTPPSPVSPLQNPIKSNLFGHKSAREWLQARGSAPGSTEKEEGFGALRQQEPEGKTRPRWLERLLRAFHAERVYRAGKVASGGSSCGHDCSRYSLEDDGRADGRYEDGSYGDQLSPGSSGGKLSKDEELASGITGDRPSRGKGGGAGTVKVDDDDTGRAHSAILRSPVDQLMAATRLLSSRGRRSRSGSDQRPPSVMTSRDSTTVHRARLAQQVRLQHAAVAPSTAPITYQQVGIGPRNSFGDESVPSEEASNTIRAVTAKGAAGSASVIGVSVTAFAHAAAASKGVARRPLATATTPITAAAFNFVRSIDVRLPQAQLCTPTDATEMHSNGRRGALPRPRLRQLSAPGGPEPKFTSLSQLETRSVDGATTADCGDSDVLDGFTEGDEGDDPSPRVALRAAGMIFPR</sequence>
<feature type="region of interest" description="Disordered" evidence="1">
    <location>
        <begin position="335"/>
        <end position="362"/>
    </location>
</feature>
<feature type="region of interest" description="Disordered" evidence="1">
    <location>
        <begin position="406"/>
        <end position="461"/>
    </location>
</feature>
<dbReference type="GeneID" id="9626309"/>
<feature type="region of interest" description="Disordered" evidence="1">
    <location>
        <begin position="137"/>
        <end position="184"/>
    </location>
</feature>
<dbReference type="AlphaFoldDB" id="D8U9B9"/>
<feature type="compositionally biased region" description="Acidic residues" evidence="1">
    <location>
        <begin position="680"/>
        <end position="696"/>
    </location>
</feature>
<feature type="region of interest" description="Disordered" evidence="1">
    <location>
        <begin position="482"/>
        <end position="510"/>
    </location>
</feature>
<protein>
    <submittedName>
        <fullName evidence="2">Uncharacterized protein</fullName>
    </submittedName>
</protein>
<feature type="region of interest" description="Disordered" evidence="1">
    <location>
        <begin position="627"/>
        <end position="700"/>
    </location>
</feature>
<organism evidence="3">
    <name type="scientific">Volvox carteri f. nagariensis</name>
    <dbReference type="NCBI Taxonomy" id="3068"/>
    <lineage>
        <taxon>Eukaryota</taxon>
        <taxon>Viridiplantae</taxon>
        <taxon>Chlorophyta</taxon>
        <taxon>core chlorophytes</taxon>
        <taxon>Chlorophyceae</taxon>
        <taxon>CS clade</taxon>
        <taxon>Chlamydomonadales</taxon>
        <taxon>Volvocaceae</taxon>
        <taxon>Volvox</taxon>
    </lineage>
</organism>
<accession>D8U9B9</accession>